<dbReference type="PANTHER" id="PTHR47946:SF6">
    <property type="entry name" value="CYTOCHROME P450 78A7"/>
    <property type="match status" value="1"/>
</dbReference>
<sequence length="547" mass="57982">MAGLSLGSCGGDSNWLFFALLAILGSDHLSDSFLVAVAVALSLFVGFLLTWAFTPGGAAWRHGRTRLGRTAIPGPRGLPVLGNLLALSSGLPHRALAALARASSGAGEQLMAFSIGSTPAVVSSDPAVAREILCHASFADRPLKRSARELMFARAMGFAPGGGAHWRLLRRAAASHLFCPRRVAAHEAARQADCAALLNAVAAEQEATGAVRLRRHLQAAALSNVMGTVFGKRQLAGEAAEIDCLVREGFELLGAFNWSDHLPWLGALYDPHGVTQRCAAVVPRVRRLVRRLIAGHRAAAGREEGGSSDDFVDVLLSLQANQELDEDDMVGVLWEMVFRGTDTTVLLTEWAMAELVRHPGVQARLRTELEGAAGPGGAISDAEAAALPYLQAVIKETLRAHPPGPLLSWARLSTADVHLSNGMVVPDGTTAMVNMWAIAHDPSLWAQPWEFRPERFLPAEGGAAVDVRGGDLRLAPFGAGRRVCPGRGLAMATVALWVARLVHRFQWLPADGHPVSMAEVLKLSLEMETPLVTAAVPTSSAAAALSV</sequence>
<dbReference type="Proteomes" id="UP000663760">
    <property type="component" value="Chromosome 8"/>
</dbReference>
<dbReference type="SUPFAM" id="SSF48264">
    <property type="entry name" value="Cytochrome P450"/>
    <property type="match status" value="1"/>
</dbReference>
<keyword evidence="3 8" id="KW-0349">Heme</keyword>
<dbReference type="GO" id="GO:0016705">
    <property type="term" value="F:oxidoreductase activity, acting on paired donors, with incorporation or reduction of molecular oxygen"/>
    <property type="evidence" value="ECO:0007669"/>
    <property type="project" value="InterPro"/>
</dbReference>
<dbReference type="PRINTS" id="PR00385">
    <property type="entry name" value="P450"/>
</dbReference>
<dbReference type="EMBL" id="LR746271">
    <property type="protein sequence ID" value="CAA7401071.1"/>
    <property type="molecule type" value="Genomic_DNA"/>
</dbReference>
<keyword evidence="10" id="KW-0472">Membrane</keyword>
<keyword evidence="12" id="KW-1185">Reference proteome</keyword>
<dbReference type="InterPro" id="IPR017972">
    <property type="entry name" value="Cyt_P450_CS"/>
</dbReference>
<dbReference type="OrthoDB" id="740118at2759"/>
<keyword evidence="7 9" id="KW-0503">Monooxygenase</keyword>
<keyword evidence="6 8" id="KW-0408">Iron</keyword>
<evidence type="ECO:0000256" key="6">
    <source>
        <dbReference type="ARBA" id="ARBA00023004"/>
    </source>
</evidence>
<organism evidence="11 12">
    <name type="scientific">Spirodela intermedia</name>
    <name type="common">Intermediate duckweed</name>
    <dbReference type="NCBI Taxonomy" id="51605"/>
    <lineage>
        <taxon>Eukaryota</taxon>
        <taxon>Viridiplantae</taxon>
        <taxon>Streptophyta</taxon>
        <taxon>Embryophyta</taxon>
        <taxon>Tracheophyta</taxon>
        <taxon>Spermatophyta</taxon>
        <taxon>Magnoliopsida</taxon>
        <taxon>Liliopsida</taxon>
        <taxon>Araceae</taxon>
        <taxon>Lemnoideae</taxon>
        <taxon>Spirodela</taxon>
    </lineage>
</organism>
<proteinExistence type="inferred from homology"/>
<evidence type="ECO:0000256" key="8">
    <source>
        <dbReference type="PIRSR" id="PIRSR602401-1"/>
    </source>
</evidence>
<evidence type="ECO:0000313" key="11">
    <source>
        <dbReference type="EMBL" id="CAA7401071.1"/>
    </source>
</evidence>
<feature type="binding site" description="axial binding residue" evidence="8">
    <location>
        <position position="484"/>
    </location>
    <ligand>
        <name>heme</name>
        <dbReference type="ChEBI" id="CHEBI:30413"/>
    </ligand>
    <ligandPart>
        <name>Fe</name>
        <dbReference type="ChEBI" id="CHEBI:18248"/>
    </ligandPart>
</feature>
<dbReference type="AlphaFoldDB" id="A0A7I8KTV5"/>
<protein>
    <submittedName>
        <fullName evidence="11">Uncharacterized protein</fullName>
    </submittedName>
</protein>
<dbReference type="InterPro" id="IPR036396">
    <property type="entry name" value="Cyt_P450_sf"/>
</dbReference>
<keyword evidence="10" id="KW-1133">Transmembrane helix</keyword>
<evidence type="ECO:0000256" key="1">
    <source>
        <dbReference type="ARBA" id="ARBA00001971"/>
    </source>
</evidence>
<dbReference type="InterPro" id="IPR001128">
    <property type="entry name" value="Cyt_P450"/>
</dbReference>
<gene>
    <name evidence="11" type="ORF">SI8410_08011749</name>
</gene>
<keyword evidence="5 9" id="KW-0560">Oxidoreductase</keyword>
<dbReference type="Pfam" id="PF00067">
    <property type="entry name" value="p450"/>
    <property type="match status" value="1"/>
</dbReference>
<dbReference type="InterPro" id="IPR051996">
    <property type="entry name" value="Cytochrome_P450_78A"/>
</dbReference>
<evidence type="ECO:0000256" key="2">
    <source>
        <dbReference type="ARBA" id="ARBA00010617"/>
    </source>
</evidence>
<dbReference type="PANTHER" id="PTHR47946">
    <property type="entry name" value="CYTOCHROME P450 78A7-RELATED"/>
    <property type="match status" value="1"/>
</dbReference>
<evidence type="ECO:0000256" key="9">
    <source>
        <dbReference type="RuleBase" id="RU000461"/>
    </source>
</evidence>
<dbReference type="InterPro" id="IPR002401">
    <property type="entry name" value="Cyt_P450_E_grp-I"/>
</dbReference>
<evidence type="ECO:0000256" key="3">
    <source>
        <dbReference type="ARBA" id="ARBA00022617"/>
    </source>
</evidence>
<dbReference type="PRINTS" id="PR00463">
    <property type="entry name" value="EP450I"/>
</dbReference>
<accession>A0A7I8KTV5</accession>
<evidence type="ECO:0000256" key="7">
    <source>
        <dbReference type="ARBA" id="ARBA00023033"/>
    </source>
</evidence>
<dbReference type="GO" id="GO:0004497">
    <property type="term" value="F:monooxygenase activity"/>
    <property type="evidence" value="ECO:0007669"/>
    <property type="project" value="UniProtKB-KW"/>
</dbReference>
<keyword evidence="4 8" id="KW-0479">Metal-binding</keyword>
<keyword evidence="10" id="KW-0812">Transmembrane</keyword>
<evidence type="ECO:0000313" key="12">
    <source>
        <dbReference type="Proteomes" id="UP000663760"/>
    </source>
</evidence>
<comment type="similarity">
    <text evidence="2 9">Belongs to the cytochrome P450 family.</text>
</comment>
<evidence type="ECO:0000256" key="10">
    <source>
        <dbReference type="SAM" id="Phobius"/>
    </source>
</evidence>
<dbReference type="GO" id="GO:0020037">
    <property type="term" value="F:heme binding"/>
    <property type="evidence" value="ECO:0007669"/>
    <property type="project" value="InterPro"/>
</dbReference>
<evidence type="ECO:0000256" key="5">
    <source>
        <dbReference type="ARBA" id="ARBA00023002"/>
    </source>
</evidence>
<feature type="transmembrane region" description="Helical" evidence="10">
    <location>
        <begin position="33"/>
        <end position="54"/>
    </location>
</feature>
<dbReference type="Gene3D" id="1.10.630.10">
    <property type="entry name" value="Cytochrome P450"/>
    <property type="match status" value="1"/>
</dbReference>
<reference evidence="11" key="1">
    <citation type="submission" date="2020-02" db="EMBL/GenBank/DDBJ databases">
        <authorList>
            <person name="Scholz U."/>
            <person name="Mascher M."/>
            <person name="Fiebig A."/>
        </authorList>
    </citation>
    <scope>NUCLEOTIDE SEQUENCE</scope>
</reference>
<dbReference type="PROSITE" id="PS00086">
    <property type="entry name" value="CYTOCHROME_P450"/>
    <property type="match status" value="1"/>
</dbReference>
<dbReference type="GO" id="GO:0005506">
    <property type="term" value="F:iron ion binding"/>
    <property type="evidence" value="ECO:0007669"/>
    <property type="project" value="InterPro"/>
</dbReference>
<name>A0A7I8KTV5_SPIIN</name>
<dbReference type="FunFam" id="1.10.630.10:FF:000016">
    <property type="entry name" value="Cytochrome P450 78A5"/>
    <property type="match status" value="1"/>
</dbReference>
<evidence type="ECO:0000256" key="4">
    <source>
        <dbReference type="ARBA" id="ARBA00022723"/>
    </source>
</evidence>
<comment type="cofactor">
    <cofactor evidence="1 8">
        <name>heme</name>
        <dbReference type="ChEBI" id="CHEBI:30413"/>
    </cofactor>
</comment>